<feature type="compositionally biased region" description="Low complexity" evidence="1">
    <location>
        <begin position="57"/>
        <end position="90"/>
    </location>
</feature>
<dbReference type="Proteomes" id="UP000280935">
    <property type="component" value="Unassembled WGS sequence"/>
</dbReference>
<accession>A0A3P1WSE6</accession>
<reference evidence="2 3" key="1">
    <citation type="submission" date="2018-11" db="EMBL/GenBank/DDBJ databases">
        <title>Genomes From Bacteria Associated with the Canine Oral Cavity: a Test Case for Automated Genome-Based Taxonomic Assignment.</title>
        <authorList>
            <person name="Coil D.A."/>
            <person name="Jospin G."/>
            <person name="Darling A.E."/>
            <person name="Wallis C."/>
            <person name="Davis I.J."/>
            <person name="Harris S."/>
            <person name="Eisen J.A."/>
            <person name="Holcombe L.J."/>
            <person name="O'Flynn C."/>
        </authorList>
    </citation>
    <scope>NUCLEOTIDE SEQUENCE [LARGE SCALE GENOMIC DNA]</scope>
    <source>
        <strain evidence="2 3">OH2822_COT-296</strain>
    </source>
</reference>
<protein>
    <submittedName>
        <fullName evidence="2">Uncharacterized protein</fullName>
    </submittedName>
</protein>
<gene>
    <name evidence="2" type="ORF">EII35_14985</name>
</gene>
<name>A0A3P1WSE6_9ACTN</name>
<evidence type="ECO:0000313" key="2">
    <source>
        <dbReference type="EMBL" id="RRD47383.1"/>
    </source>
</evidence>
<organism evidence="2 3">
    <name type="scientific">Arachnia propionica</name>
    <dbReference type="NCBI Taxonomy" id="1750"/>
    <lineage>
        <taxon>Bacteria</taxon>
        <taxon>Bacillati</taxon>
        <taxon>Actinomycetota</taxon>
        <taxon>Actinomycetes</taxon>
        <taxon>Propionibacteriales</taxon>
        <taxon>Propionibacteriaceae</taxon>
        <taxon>Arachnia</taxon>
    </lineage>
</organism>
<evidence type="ECO:0000256" key="1">
    <source>
        <dbReference type="SAM" id="MobiDB-lite"/>
    </source>
</evidence>
<dbReference type="AlphaFoldDB" id="A0A3P1WSE6"/>
<feature type="region of interest" description="Disordered" evidence="1">
    <location>
        <begin position="45"/>
        <end position="172"/>
    </location>
</feature>
<feature type="compositionally biased region" description="Polar residues" evidence="1">
    <location>
        <begin position="103"/>
        <end position="113"/>
    </location>
</feature>
<evidence type="ECO:0000313" key="3">
    <source>
        <dbReference type="Proteomes" id="UP000280935"/>
    </source>
</evidence>
<dbReference type="EMBL" id="RQYT01000068">
    <property type="protein sequence ID" value="RRD47383.1"/>
    <property type="molecule type" value="Genomic_DNA"/>
</dbReference>
<dbReference type="RefSeq" id="WP_125229267.1">
    <property type="nucleotide sequence ID" value="NZ_RQYT01000068.1"/>
</dbReference>
<proteinExistence type="predicted"/>
<comment type="caution">
    <text evidence="2">The sequence shown here is derived from an EMBL/GenBank/DDBJ whole genome shotgun (WGS) entry which is preliminary data.</text>
</comment>
<sequence length="172" mass="18234">MVDFGEVYMSVFEHNKRIAEKRNLEREKEALRILDEANGTLEGLLAELSDSPFTGAPDSPASGGPRRSGGPSHTPSTGGGPSSRTPGEPRCGTNPSPNPGAPAQTTRPTSPGMWNTPPGGAPGRDEKDKKRPLIGYQVTRINDDPPTVDPSHFAAGDTTTLTPAPPPEDDRW</sequence>